<sequence length="457" mass="51413">MAQESIGSNVNKAVARIAALWSFFFLLNTSVFVYYLMLEKKDNFIREQVSILSEIDAEATSILYFSTQNTQNAKPNFPQTLLNSWMETVSQNYIKSMPNSKAEVVLLGALGEEFYKEAFNEKNSPVLIQKYQNLSDQIILLKRMATSAIDSSFSATLSRVFLPISSGLFLIFLVFSLFIGFSLRKNLISEIAGVLDDMWKELKLMDQPADSNSHISSIFYEKAHELNNYIASLSTQIGGIKNTLLQSVDHEKPTITQDLAGDTDTREKIIYIQKLLSRLFTRAERSVSLAKASADNGFQAGILALNISIEAARSGESGRAFLSVSDRVKDFAEKSTNIGDAIMEELKDADLSIRKAYAVGKNILETLTESNPITLSEIKPFPIEPVLSELQYLSDNVSKLRNLSATFEHDHLQPITQDFSEVRELIVYSFEHLYYLCYGENVPENVYAFHSYDGKDF</sequence>
<reference evidence="5" key="1">
    <citation type="submission" date="2016-10" db="EMBL/GenBank/DDBJ databases">
        <authorList>
            <person name="Varghese N."/>
            <person name="Submissions S."/>
        </authorList>
    </citation>
    <scope>NUCLEOTIDE SEQUENCE [LARGE SCALE GENOMIC DNA]</scope>
    <source>
        <strain evidence="5">ATCC 43811</strain>
    </source>
</reference>
<feature type="transmembrane region" description="Helical" evidence="2">
    <location>
        <begin position="18"/>
        <end position="38"/>
    </location>
</feature>
<dbReference type="OrthoDB" id="368075at2"/>
<dbReference type="Gene3D" id="1.10.287.950">
    <property type="entry name" value="Methyl-accepting chemotaxis protein"/>
    <property type="match status" value="1"/>
</dbReference>
<dbReference type="InterPro" id="IPR004089">
    <property type="entry name" value="MCPsignal_dom"/>
</dbReference>
<keyword evidence="2" id="KW-1133">Transmembrane helix</keyword>
<evidence type="ECO:0000259" key="3">
    <source>
        <dbReference type="PROSITE" id="PS50111"/>
    </source>
</evidence>
<dbReference type="GO" id="GO:0016020">
    <property type="term" value="C:membrane"/>
    <property type="evidence" value="ECO:0007669"/>
    <property type="project" value="InterPro"/>
</dbReference>
<dbReference type="RefSeq" id="WP_159428112.1">
    <property type="nucleotide sequence ID" value="NZ_FOKY01000001.1"/>
</dbReference>
<protein>
    <submittedName>
        <fullName evidence="4">Methyl-accepting chemotaxis protein (MCP) signalling domain-containing protein</fullName>
    </submittedName>
</protein>
<dbReference type="Pfam" id="PF00015">
    <property type="entry name" value="MCPsignal"/>
    <property type="match status" value="1"/>
</dbReference>
<dbReference type="STRING" id="34097.SAMN02745150_00204"/>
<dbReference type="GO" id="GO:0007165">
    <property type="term" value="P:signal transduction"/>
    <property type="evidence" value="ECO:0007669"/>
    <property type="project" value="UniProtKB-KW"/>
</dbReference>
<evidence type="ECO:0000256" key="2">
    <source>
        <dbReference type="SAM" id="Phobius"/>
    </source>
</evidence>
<gene>
    <name evidence="4" type="ORF">SAMN02745150_00204</name>
</gene>
<accession>A0A1I1D1K7</accession>
<keyword evidence="2" id="KW-0812">Transmembrane</keyword>
<evidence type="ECO:0000313" key="5">
    <source>
        <dbReference type="Proteomes" id="UP000240042"/>
    </source>
</evidence>
<feature type="transmembrane region" description="Helical" evidence="2">
    <location>
        <begin position="160"/>
        <end position="181"/>
    </location>
</feature>
<proteinExistence type="predicted"/>
<evidence type="ECO:0000313" key="4">
    <source>
        <dbReference type="EMBL" id="SFB68694.1"/>
    </source>
</evidence>
<dbReference type="EMBL" id="FOKY01000001">
    <property type="protein sequence ID" value="SFB68694.1"/>
    <property type="molecule type" value="Genomic_DNA"/>
</dbReference>
<dbReference type="PROSITE" id="PS50111">
    <property type="entry name" value="CHEMOTAXIS_TRANSDUC_2"/>
    <property type="match status" value="1"/>
</dbReference>
<dbReference type="Proteomes" id="UP000240042">
    <property type="component" value="Unassembled WGS sequence"/>
</dbReference>
<keyword evidence="1" id="KW-0807">Transducer</keyword>
<feature type="domain" description="Methyl-accepting transducer" evidence="3">
    <location>
        <begin position="266"/>
        <end position="342"/>
    </location>
</feature>
<organism evidence="4 5">
    <name type="scientific">Brevinema andersonii</name>
    <dbReference type="NCBI Taxonomy" id="34097"/>
    <lineage>
        <taxon>Bacteria</taxon>
        <taxon>Pseudomonadati</taxon>
        <taxon>Spirochaetota</taxon>
        <taxon>Spirochaetia</taxon>
        <taxon>Brevinematales</taxon>
        <taxon>Brevinemataceae</taxon>
        <taxon>Brevinema</taxon>
    </lineage>
</organism>
<evidence type="ECO:0000256" key="1">
    <source>
        <dbReference type="PROSITE-ProRule" id="PRU00284"/>
    </source>
</evidence>
<dbReference type="SUPFAM" id="SSF58104">
    <property type="entry name" value="Methyl-accepting chemotaxis protein (MCP) signaling domain"/>
    <property type="match status" value="1"/>
</dbReference>
<dbReference type="AlphaFoldDB" id="A0A1I1D1K7"/>
<keyword evidence="2" id="KW-0472">Membrane</keyword>
<keyword evidence="5" id="KW-1185">Reference proteome</keyword>
<name>A0A1I1D1K7_BREAD</name>